<dbReference type="GO" id="GO:0004523">
    <property type="term" value="F:RNA-DNA hybrid ribonuclease activity"/>
    <property type="evidence" value="ECO:0007669"/>
    <property type="project" value="InterPro"/>
</dbReference>
<dbReference type="STRING" id="57577.A0A2K3PRP4"/>
<dbReference type="EMBL" id="ASHM01009811">
    <property type="protein sequence ID" value="PNY17944.1"/>
    <property type="molecule type" value="Genomic_DNA"/>
</dbReference>
<evidence type="ECO:0000259" key="1">
    <source>
        <dbReference type="PROSITE" id="PS50879"/>
    </source>
</evidence>
<name>A0A2K3PRP4_TRIPR</name>
<evidence type="ECO:0000313" key="3">
    <source>
        <dbReference type="Proteomes" id="UP000236291"/>
    </source>
</evidence>
<dbReference type="AlphaFoldDB" id="A0A2K3PRP4"/>
<dbReference type="InterPro" id="IPR036397">
    <property type="entry name" value="RNaseH_sf"/>
</dbReference>
<reference evidence="2 3" key="1">
    <citation type="journal article" date="2014" name="Am. J. Bot.">
        <title>Genome assembly and annotation for red clover (Trifolium pratense; Fabaceae).</title>
        <authorList>
            <person name="Istvanek J."/>
            <person name="Jaros M."/>
            <person name="Krenek A."/>
            <person name="Repkova J."/>
        </authorList>
    </citation>
    <scope>NUCLEOTIDE SEQUENCE [LARGE SCALE GENOMIC DNA]</scope>
    <source>
        <strain evidence="3">cv. Tatra</strain>
        <tissue evidence="2">Young leaves</tissue>
    </source>
</reference>
<dbReference type="SUPFAM" id="SSF53098">
    <property type="entry name" value="Ribonuclease H-like"/>
    <property type="match status" value="1"/>
</dbReference>
<organism evidence="2 3">
    <name type="scientific">Trifolium pratense</name>
    <name type="common">Red clover</name>
    <dbReference type="NCBI Taxonomy" id="57577"/>
    <lineage>
        <taxon>Eukaryota</taxon>
        <taxon>Viridiplantae</taxon>
        <taxon>Streptophyta</taxon>
        <taxon>Embryophyta</taxon>
        <taxon>Tracheophyta</taxon>
        <taxon>Spermatophyta</taxon>
        <taxon>Magnoliopsida</taxon>
        <taxon>eudicotyledons</taxon>
        <taxon>Gunneridae</taxon>
        <taxon>Pentapetalae</taxon>
        <taxon>rosids</taxon>
        <taxon>fabids</taxon>
        <taxon>Fabales</taxon>
        <taxon>Fabaceae</taxon>
        <taxon>Papilionoideae</taxon>
        <taxon>50 kb inversion clade</taxon>
        <taxon>NPAAA clade</taxon>
        <taxon>Hologalegina</taxon>
        <taxon>IRL clade</taxon>
        <taxon>Trifolieae</taxon>
        <taxon>Trifolium</taxon>
    </lineage>
</organism>
<reference evidence="2 3" key="2">
    <citation type="journal article" date="2017" name="Front. Plant Sci.">
        <title>Gene Classification and Mining of Molecular Markers Useful in Red Clover (Trifolium pratense) Breeding.</title>
        <authorList>
            <person name="Istvanek J."/>
            <person name="Dluhosova J."/>
            <person name="Dluhos P."/>
            <person name="Patkova L."/>
            <person name="Nedelnik J."/>
            <person name="Repkova J."/>
        </authorList>
    </citation>
    <scope>NUCLEOTIDE SEQUENCE [LARGE SCALE GENOMIC DNA]</scope>
    <source>
        <strain evidence="3">cv. Tatra</strain>
        <tissue evidence="2">Young leaves</tissue>
    </source>
</reference>
<evidence type="ECO:0000313" key="2">
    <source>
        <dbReference type="EMBL" id="PNY17944.1"/>
    </source>
</evidence>
<dbReference type="PANTHER" id="PTHR48475:SF2">
    <property type="entry name" value="RIBONUCLEASE H"/>
    <property type="match status" value="1"/>
</dbReference>
<dbReference type="Gene3D" id="3.30.420.10">
    <property type="entry name" value="Ribonuclease H-like superfamily/Ribonuclease H"/>
    <property type="match status" value="1"/>
</dbReference>
<proteinExistence type="predicted"/>
<protein>
    <submittedName>
        <fullName evidence="2">Retrotransposon-related protein</fullName>
    </submittedName>
</protein>
<accession>A0A2K3PRP4</accession>
<comment type="caution">
    <text evidence="2">The sequence shown here is derived from an EMBL/GenBank/DDBJ whole genome shotgun (WGS) entry which is preliminary data.</text>
</comment>
<dbReference type="InterPro" id="IPR002156">
    <property type="entry name" value="RNaseH_domain"/>
</dbReference>
<feature type="domain" description="RNase H type-1" evidence="1">
    <location>
        <begin position="11"/>
        <end position="186"/>
    </location>
</feature>
<sequence>MAEINTPSTPDKNKWTIFVDGSSNPQGSGAGIILENNKGVLIEVSLELAFSTTNNQAEYEAFLAGLRLAEDMEVEEIKIFTNSQLVASQVSGEYQTKDERLTDWMTPVFNFLNTGSLPNDKKEAAKVKRRTCAYVILNGKMHRRGFSIPLLKCVEKSEVNSILSEIHEGMNGQHIGGRSLARKALRA</sequence>
<dbReference type="CDD" id="cd09279">
    <property type="entry name" value="RNase_HI_like"/>
    <property type="match status" value="1"/>
</dbReference>
<gene>
    <name evidence="2" type="ORF">L195_g014700</name>
</gene>
<feature type="non-terminal residue" evidence="2">
    <location>
        <position position="187"/>
    </location>
</feature>
<dbReference type="PROSITE" id="PS50879">
    <property type="entry name" value="RNASE_H_1"/>
    <property type="match status" value="1"/>
</dbReference>
<dbReference type="GO" id="GO:0003676">
    <property type="term" value="F:nucleic acid binding"/>
    <property type="evidence" value="ECO:0007669"/>
    <property type="project" value="InterPro"/>
</dbReference>
<dbReference type="InterPro" id="IPR012337">
    <property type="entry name" value="RNaseH-like_sf"/>
</dbReference>
<dbReference type="PANTHER" id="PTHR48475">
    <property type="entry name" value="RIBONUCLEASE H"/>
    <property type="match status" value="1"/>
</dbReference>
<dbReference type="Pfam" id="PF13456">
    <property type="entry name" value="RVT_3"/>
    <property type="match status" value="1"/>
</dbReference>
<dbReference type="Proteomes" id="UP000236291">
    <property type="component" value="Unassembled WGS sequence"/>
</dbReference>